<dbReference type="AlphaFoldDB" id="A0A8K0CK37"/>
<feature type="region of interest" description="Disordered" evidence="2">
    <location>
        <begin position="303"/>
        <end position="351"/>
    </location>
</feature>
<accession>A0A8K0CK37</accession>
<evidence type="ECO:0000313" key="3">
    <source>
        <dbReference type="EMBL" id="KAF2887136.1"/>
    </source>
</evidence>
<keyword evidence="1" id="KW-0175">Coiled coil</keyword>
<gene>
    <name evidence="3" type="ORF">ILUMI_19037</name>
</gene>
<evidence type="ECO:0000256" key="2">
    <source>
        <dbReference type="SAM" id="MobiDB-lite"/>
    </source>
</evidence>
<proteinExistence type="predicted"/>
<name>A0A8K0CK37_IGNLU</name>
<dbReference type="Proteomes" id="UP000801492">
    <property type="component" value="Unassembled WGS sequence"/>
</dbReference>
<feature type="compositionally biased region" description="Basic and acidic residues" evidence="2">
    <location>
        <begin position="303"/>
        <end position="321"/>
    </location>
</feature>
<feature type="non-terminal residue" evidence="3">
    <location>
        <position position="1"/>
    </location>
</feature>
<feature type="coiled-coil region" evidence="1">
    <location>
        <begin position="146"/>
        <end position="241"/>
    </location>
</feature>
<evidence type="ECO:0000313" key="4">
    <source>
        <dbReference type="Proteomes" id="UP000801492"/>
    </source>
</evidence>
<feature type="coiled-coil region" evidence="1">
    <location>
        <begin position="84"/>
        <end position="117"/>
    </location>
</feature>
<evidence type="ECO:0000256" key="1">
    <source>
        <dbReference type="SAM" id="Coils"/>
    </source>
</evidence>
<sequence>KSKPCARIERWVLRLQSFNYRVKYKNEKSNTPDCLSRLISIKTGKPFDPHAEEYIHNIIFEAKPKALSLSTIEQATKEDGEIQLNDIKQYGEQLQEKEQELEEIENEIRRISSIQQKWSNTKQQLKLRQHELGLLKQREQNIAHHQHELEKGLENIHQQIAATEENLIKLKEQFAEPKNDAAEKKEIVVKLQQEYKAEKGIIAEVQKKRLIAQVHEYKLEVKKLDHDIKNLKHDFKNSKNKEVKAKKVEEDDKNLKNAQALSNTEATDLEKRIRNAQKNFTELLKKKAIVESDKLLVIMHDPIRRESSMEPKKEGNEEERSLLSTRSPARLRSHPSRARQPPKWLLDYDQN</sequence>
<dbReference type="OrthoDB" id="6756070at2759"/>
<reference evidence="3" key="1">
    <citation type="submission" date="2019-08" db="EMBL/GenBank/DDBJ databases">
        <title>The genome of the North American firefly Photinus pyralis.</title>
        <authorList>
            <consortium name="Photinus pyralis genome working group"/>
            <person name="Fallon T.R."/>
            <person name="Sander Lower S.E."/>
            <person name="Weng J.-K."/>
        </authorList>
    </citation>
    <scope>NUCLEOTIDE SEQUENCE</scope>
    <source>
        <strain evidence="3">TRF0915ILg1</strain>
        <tissue evidence="3">Whole body</tissue>
    </source>
</reference>
<protein>
    <submittedName>
        <fullName evidence="3">Uncharacterized protein</fullName>
    </submittedName>
</protein>
<comment type="caution">
    <text evidence="3">The sequence shown here is derived from an EMBL/GenBank/DDBJ whole genome shotgun (WGS) entry which is preliminary data.</text>
</comment>
<dbReference type="EMBL" id="VTPC01084975">
    <property type="protein sequence ID" value="KAF2887136.1"/>
    <property type="molecule type" value="Genomic_DNA"/>
</dbReference>
<organism evidence="3 4">
    <name type="scientific">Ignelater luminosus</name>
    <name type="common">Cucubano</name>
    <name type="synonym">Pyrophorus luminosus</name>
    <dbReference type="NCBI Taxonomy" id="2038154"/>
    <lineage>
        <taxon>Eukaryota</taxon>
        <taxon>Metazoa</taxon>
        <taxon>Ecdysozoa</taxon>
        <taxon>Arthropoda</taxon>
        <taxon>Hexapoda</taxon>
        <taxon>Insecta</taxon>
        <taxon>Pterygota</taxon>
        <taxon>Neoptera</taxon>
        <taxon>Endopterygota</taxon>
        <taxon>Coleoptera</taxon>
        <taxon>Polyphaga</taxon>
        <taxon>Elateriformia</taxon>
        <taxon>Elateroidea</taxon>
        <taxon>Elateridae</taxon>
        <taxon>Agrypninae</taxon>
        <taxon>Pyrophorini</taxon>
        <taxon>Ignelater</taxon>
    </lineage>
</organism>
<keyword evidence="4" id="KW-1185">Reference proteome</keyword>